<dbReference type="PROSITE" id="PS51257">
    <property type="entry name" value="PROKAR_LIPOPROTEIN"/>
    <property type="match status" value="1"/>
</dbReference>
<sequence length="200" mass="21407">MTRRVQLAVIISLSALVLAGCGGGSPDPTRTTSAPPSTSKQSLAPPINNPVSADAYKDRMCDLLTPAQRATVGATRAPAPRESVLGPSCVWNASDVSVDTRVSATLYAKPEAVRWERFFELKDQNPFFEPAGELAGTPAVHTHDEKKAERGGCTTHLGLNKDLMMEVAVNLALDNPDYKTPCKVSDRMATFVIQNLRAGS</sequence>
<feature type="signal peptide" evidence="2">
    <location>
        <begin position="1"/>
        <end position="19"/>
    </location>
</feature>
<keyword evidence="2" id="KW-0732">Signal</keyword>
<name>A0A7W7CB31_9PSEU</name>
<feature type="compositionally biased region" description="Low complexity" evidence="1">
    <location>
        <begin position="26"/>
        <end position="39"/>
    </location>
</feature>
<comment type="caution">
    <text evidence="3">The sequence shown here is derived from an EMBL/GenBank/DDBJ whole genome shotgun (WGS) entry which is preliminary data.</text>
</comment>
<keyword evidence="4" id="KW-1185">Reference proteome</keyword>
<feature type="chain" id="PRO_5039657542" description="DUF3558 domain-containing protein" evidence="2">
    <location>
        <begin position="20"/>
        <end position="200"/>
    </location>
</feature>
<dbReference type="RefSeq" id="WP_185003732.1">
    <property type="nucleotide sequence ID" value="NZ_BAAAUI010000002.1"/>
</dbReference>
<dbReference type="Pfam" id="PF12079">
    <property type="entry name" value="DUF3558"/>
    <property type="match status" value="1"/>
</dbReference>
<proteinExistence type="predicted"/>
<evidence type="ECO:0000313" key="4">
    <source>
        <dbReference type="Proteomes" id="UP000533598"/>
    </source>
</evidence>
<accession>A0A7W7CB31</accession>
<reference evidence="3 4" key="1">
    <citation type="submission" date="2020-08" db="EMBL/GenBank/DDBJ databases">
        <title>Sequencing the genomes of 1000 actinobacteria strains.</title>
        <authorList>
            <person name="Klenk H.-P."/>
        </authorList>
    </citation>
    <scope>NUCLEOTIDE SEQUENCE [LARGE SCALE GENOMIC DNA]</scope>
    <source>
        <strain evidence="3 4">DSM 44230</strain>
    </source>
</reference>
<protein>
    <recommendedName>
        <fullName evidence="5">DUF3558 domain-containing protein</fullName>
    </recommendedName>
</protein>
<gene>
    <name evidence="3" type="ORF">HNR67_003951</name>
</gene>
<evidence type="ECO:0000256" key="2">
    <source>
        <dbReference type="SAM" id="SignalP"/>
    </source>
</evidence>
<dbReference type="Proteomes" id="UP000533598">
    <property type="component" value="Unassembled WGS sequence"/>
</dbReference>
<feature type="region of interest" description="Disordered" evidence="1">
    <location>
        <begin position="24"/>
        <end position="49"/>
    </location>
</feature>
<dbReference type="InterPro" id="IPR024520">
    <property type="entry name" value="DUF3558"/>
</dbReference>
<evidence type="ECO:0000256" key="1">
    <source>
        <dbReference type="SAM" id="MobiDB-lite"/>
    </source>
</evidence>
<dbReference type="EMBL" id="JACHMH010000001">
    <property type="protein sequence ID" value="MBB4677833.1"/>
    <property type="molecule type" value="Genomic_DNA"/>
</dbReference>
<evidence type="ECO:0000313" key="3">
    <source>
        <dbReference type="EMBL" id="MBB4677833.1"/>
    </source>
</evidence>
<organism evidence="3 4">
    <name type="scientific">Crossiella cryophila</name>
    <dbReference type="NCBI Taxonomy" id="43355"/>
    <lineage>
        <taxon>Bacteria</taxon>
        <taxon>Bacillati</taxon>
        <taxon>Actinomycetota</taxon>
        <taxon>Actinomycetes</taxon>
        <taxon>Pseudonocardiales</taxon>
        <taxon>Pseudonocardiaceae</taxon>
        <taxon>Crossiella</taxon>
    </lineage>
</organism>
<evidence type="ECO:0008006" key="5">
    <source>
        <dbReference type="Google" id="ProtNLM"/>
    </source>
</evidence>
<dbReference type="AlphaFoldDB" id="A0A7W7CB31"/>